<protein>
    <submittedName>
        <fullName evidence="3">Helix-turn-helix transcriptional regulator</fullName>
    </submittedName>
</protein>
<dbReference type="EMBL" id="DVJO01000078">
    <property type="protein sequence ID" value="HIS82662.1"/>
    <property type="molecule type" value="Genomic_DNA"/>
</dbReference>
<evidence type="ECO:0000259" key="2">
    <source>
        <dbReference type="PROSITE" id="PS50943"/>
    </source>
</evidence>
<dbReference type="PANTHER" id="PTHR46797:SF19">
    <property type="entry name" value="BLL2473 PROTEIN"/>
    <property type="match status" value="1"/>
</dbReference>
<name>A0A9D1FV64_9BACT</name>
<feature type="domain" description="HTH cro/C1-type" evidence="2">
    <location>
        <begin position="13"/>
        <end position="67"/>
    </location>
</feature>
<accession>A0A9D1FV64</accession>
<organism evidence="3 4">
    <name type="scientific">Candidatus Scatenecus faecavium</name>
    <dbReference type="NCBI Taxonomy" id="2840915"/>
    <lineage>
        <taxon>Bacteria</taxon>
        <taxon>Candidatus Scatenecus</taxon>
    </lineage>
</organism>
<evidence type="ECO:0000313" key="4">
    <source>
        <dbReference type="Proteomes" id="UP000824139"/>
    </source>
</evidence>
<dbReference type="Proteomes" id="UP000824139">
    <property type="component" value="Unassembled WGS sequence"/>
</dbReference>
<dbReference type="InterPro" id="IPR001387">
    <property type="entry name" value="Cro/C1-type_HTH"/>
</dbReference>
<dbReference type="Pfam" id="PF01381">
    <property type="entry name" value="HTH_3"/>
    <property type="match status" value="1"/>
</dbReference>
<dbReference type="PROSITE" id="PS50943">
    <property type="entry name" value="HTH_CROC1"/>
    <property type="match status" value="1"/>
</dbReference>
<evidence type="ECO:0000256" key="1">
    <source>
        <dbReference type="ARBA" id="ARBA00023125"/>
    </source>
</evidence>
<proteinExistence type="predicted"/>
<dbReference type="Gene3D" id="1.10.260.40">
    <property type="entry name" value="lambda repressor-like DNA-binding domains"/>
    <property type="match status" value="1"/>
</dbReference>
<dbReference type="GO" id="GO:0003677">
    <property type="term" value="F:DNA binding"/>
    <property type="evidence" value="ECO:0007669"/>
    <property type="project" value="UniProtKB-KW"/>
</dbReference>
<comment type="caution">
    <text evidence="3">The sequence shown here is derived from an EMBL/GenBank/DDBJ whole genome shotgun (WGS) entry which is preliminary data.</text>
</comment>
<reference evidence="3" key="1">
    <citation type="submission" date="2020-10" db="EMBL/GenBank/DDBJ databases">
        <authorList>
            <person name="Gilroy R."/>
        </authorList>
    </citation>
    <scope>NUCLEOTIDE SEQUENCE</scope>
    <source>
        <strain evidence="3">CHK152-2994</strain>
    </source>
</reference>
<dbReference type="InterPro" id="IPR050807">
    <property type="entry name" value="TransReg_Diox_bact_type"/>
</dbReference>
<dbReference type="CDD" id="cd00093">
    <property type="entry name" value="HTH_XRE"/>
    <property type="match status" value="1"/>
</dbReference>
<dbReference type="InterPro" id="IPR010982">
    <property type="entry name" value="Lambda_DNA-bd_dom_sf"/>
</dbReference>
<keyword evidence="1" id="KW-0238">DNA-binding</keyword>
<dbReference type="AlphaFoldDB" id="A0A9D1FV64"/>
<dbReference type="GO" id="GO:0003700">
    <property type="term" value="F:DNA-binding transcription factor activity"/>
    <property type="evidence" value="ECO:0007669"/>
    <property type="project" value="TreeGrafter"/>
</dbReference>
<dbReference type="PANTHER" id="PTHR46797">
    <property type="entry name" value="HTH-TYPE TRANSCRIPTIONAL REGULATOR"/>
    <property type="match status" value="1"/>
</dbReference>
<dbReference type="GO" id="GO:0005829">
    <property type="term" value="C:cytosol"/>
    <property type="evidence" value="ECO:0007669"/>
    <property type="project" value="TreeGrafter"/>
</dbReference>
<sequence>MEKNFGYILGSNIRAERLRRHYTQDKLAEMLDMSINYVGKLERGVIIPSAQVIFRLSKILRVDINDFFKEIE</sequence>
<evidence type="ECO:0000313" key="3">
    <source>
        <dbReference type="EMBL" id="HIS82662.1"/>
    </source>
</evidence>
<dbReference type="SUPFAM" id="SSF47413">
    <property type="entry name" value="lambda repressor-like DNA-binding domains"/>
    <property type="match status" value="1"/>
</dbReference>
<gene>
    <name evidence="3" type="ORF">IAD41_03545</name>
</gene>
<dbReference type="SMART" id="SM00530">
    <property type="entry name" value="HTH_XRE"/>
    <property type="match status" value="1"/>
</dbReference>
<reference evidence="3" key="2">
    <citation type="journal article" date="2021" name="PeerJ">
        <title>Extensive microbial diversity within the chicken gut microbiome revealed by metagenomics and culture.</title>
        <authorList>
            <person name="Gilroy R."/>
            <person name="Ravi A."/>
            <person name="Getino M."/>
            <person name="Pursley I."/>
            <person name="Horton D.L."/>
            <person name="Alikhan N.F."/>
            <person name="Baker D."/>
            <person name="Gharbi K."/>
            <person name="Hall N."/>
            <person name="Watson M."/>
            <person name="Adriaenssens E.M."/>
            <person name="Foster-Nyarko E."/>
            <person name="Jarju S."/>
            <person name="Secka A."/>
            <person name="Antonio M."/>
            <person name="Oren A."/>
            <person name="Chaudhuri R.R."/>
            <person name="La Ragione R."/>
            <person name="Hildebrand F."/>
            <person name="Pallen M.J."/>
        </authorList>
    </citation>
    <scope>NUCLEOTIDE SEQUENCE</scope>
    <source>
        <strain evidence="3">CHK152-2994</strain>
    </source>
</reference>